<dbReference type="Gene3D" id="3.40.366.10">
    <property type="entry name" value="Malonyl-Coenzyme A Acyl Carrier Protein, domain 2"/>
    <property type="match status" value="1"/>
</dbReference>
<dbReference type="SUPFAM" id="SSF53901">
    <property type="entry name" value="Thiolase-like"/>
    <property type="match status" value="1"/>
</dbReference>
<keyword evidence="6" id="KW-0012">Acyltransferase</keyword>
<dbReference type="Pfam" id="PF18369">
    <property type="entry name" value="PKS_DE"/>
    <property type="match status" value="1"/>
</dbReference>
<dbReference type="SUPFAM" id="SSF55048">
    <property type="entry name" value="Probable ACP-binding domain of malonyl-CoA ACP transacylase"/>
    <property type="match status" value="1"/>
</dbReference>
<keyword evidence="2" id="KW-0597">Phosphoprotein</keyword>
<keyword evidence="10" id="KW-1185">Reference proteome</keyword>
<dbReference type="InterPro" id="IPR032821">
    <property type="entry name" value="PKS_assoc"/>
</dbReference>
<dbReference type="SUPFAM" id="SSF47336">
    <property type="entry name" value="ACP-like"/>
    <property type="match status" value="1"/>
</dbReference>
<dbReference type="PANTHER" id="PTHR43775:SF51">
    <property type="entry name" value="INACTIVE PHENOLPHTHIOCEROL SYNTHESIS POLYKETIDE SYNTHASE TYPE I PKS1-RELATED"/>
    <property type="match status" value="1"/>
</dbReference>
<evidence type="ECO:0000313" key="9">
    <source>
        <dbReference type="EMBL" id="OON75179.1"/>
    </source>
</evidence>
<evidence type="ECO:0000259" key="8">
    <source>
        <dbReference type="PROSITE" id="PS50075"/>
    </source>
</evidence>
<keyword evidence="5" id="KW-0511">Multifunctional enzyme</keyword>
<evidence type="ECO:0000313" key="10">
    <source>
        <dbReference type="Proteomes" id="UP000190539"/>
    </source>
</evidence>
<evidence type="ECO:0000256" key="5">
    <source>
        <dbReference type="ARBA" id="ARBA00023268"/>
    </source>
</evidence>
<feature type="region of interest" description="Disordered" evidence="7">
    <location>
        <begin position="562"/>
        <end position="581"/>
    </location>
</feature>
<dbReference type="InterPro" id="IPR016036">
    <property type="entry name" value="Malonyl_transacylase_ACP-bd"/>
</dbReference>
<keyword evidence="3" id="KW-0808">Transferase</keyword>
<dbReference type="SMART" id="SM00823">
    <property type="entry name" value="PKS_PP"/>
    <property type="match status" value="1"/>
</dbReference>
<evidence type="ECO:0000256" key="1">
    <source>
        <dbReference type="ARBA" id="ARBA00022450"/>
    </source>
</evidence>
<evidence type="ECO:0000256" key="3">
    <source>
        <dbReference type="ARBA" id="ARBA00022679"/>
    </source>
</evidence>
<dbReference type="GO" id="GO:0017000">
    <property type="term" value="P:antibiotic biosynthetic process"/>
    <property type="evidence" value="ECO:0007669"/>
    <property type="project" value="UniProtKB-KW"/>
</dbReference>
<evidence type="ECO:0000256" key="6">
    <source>
        <dbReference type="ARBA" id="ARBA00023315"/>
    </source>
</evidence>
<dbReference type="InterPro" id="IPR020806">
    <property type="entry name" value="PKS_PP-bd"/>
</dbReference>
<organism evidence="9 10">
    <name type="scientific">Streptomyces tsukubensis</name>
    <dbReference type="NCBI Taxonomy" id="83656"/>
    <lineage>
        <taxon>Bacteria</taxon>
        <taxon>Bacillati</taxon>
        <taxon>Actinomycetota</taxon>
        <taxon>Actinomycetes</taxon>
        <taxon>Kitasatosporales</taxon>
        <taxon>Streptomycetaceae</taxon>
        <taxon>Streptomyces</taxon>
    </lineage>
</organism>
<dbReference type="Gene3D" id="3.30.70.3290">
    <property type="match status" value="1"/>
</dbReference>
<dbReference type="FunFam" id="3.40.366.10:FF:000002">
    <property type="entry name" value="Probable polyketide synthase 2"/>
    <property type="match status" value="1"/>
</dbReference>
<dbReference type="GO" id="GO:0004312">
    <property type="term" value="F:fatty acid synthase activity"/>
    <property type="evidence" value="ECO:0007669"/>
    <property type="project" value="TreeGrafter"/>
</dbReference>
<dbReference type="AlphaFoldDB" id="A0A1V4A4Q6"/>
<dbReference type="STRING" id="83656.B1H18_23820"/>
<dbReference type="InterPro" id="IPR016035">
    <property type="entry name" value="Acyl_Trfase/lysoPLipase"/>
</dbReference>
<evidence type="ECO:0000256" key="4">
    <source>
        <dbReference type="ARBA" id="ARBA00023194"/>
    </source>
</evidence>
<proteinExistence type="predicted"/>
<comment type="caution">
    <text evidence="9">The sequence shown here is derived from an EMBL/GenBank/DDBJ whole genome shotgun (WGS) entry which is preliminary data.</text>
</comment>
<dbReference type="SUPFAM" id="SSF52151">
    <property type="entry name" value="FabD/lysophospholipase-like"/>
    <property type="match status" value="1"/>
</dbReference>
<dbReference type="InterPro" id="IPR041618">
    <property type="entry name" value="PKS_DE"/>
</dbReference>
<evidence type="ECO:0000256" key="2">
    <source>
        <dbReference type="ARBA" id="ARBA00022553"/>
    </source>
</evidence>
<dbReference type="Gene3D" id="6.10.140.1830">
    <property type="match status" value="1"/>
</dbReference>
<dbReference type="InterPro" id="IPR036736">
    <property type="entry name" value="ACP-like_sf"/>
</dbReference>
<dbReference type="EMBL" id="MVFC01000024">
    <property type="protein sequence ID" value="OON75179.1"/>
    <property type="molecule type" value="Genomic_DNA"/>
</dbReference>
<keyword evidence="1" id="KW-0596">Phosphopantetheine</keyword>
<dbReference type="PROSITE" id="PS50075">
    <property type="entry name" value="CARRIER"/>
    <property type="match status" value="1"/>
</dbReference>
<dbReference type="Pfam" id="PF00550">
    <property type="entry name" value="PP-binding"/>
    <property type="match status" value="1"/>
</dbReference>
<dbReference type="InterPro" id="IPR009081">
    <property type="entry name" value="PP-bd_ACP"/>
</dbReference>
<dbReference type="Proteomes" id="UP000190539">
    <property type="component" value="Unassembled WGS sequence"/>
</dbReference>
<dbReference type="InterPro" id="IPR016039">
    <property type="entry name" value="Thiolase-like"/>
</dbReference>
<dbReference type="PANTHER" id="PTHR43775">
    <property type="entry name" value="FATTY ACID SYNTHASE"/>
    <property type="match status" value="1"/>
</dbReference>
<protein>
    <recommendedName>
        <fullName evidence="8">Carrier domain-containing protein</fullName>
    </recommendedName>
</protein>
<dbReference type="InterPro" id="IPR050091">
    <property type="entry name" value="PKS_NRPS_Biosynth_Enz"/>
</dbReference>
<feature type="domain" description="Carrier" evidence="8">
    <location>
        <begin position="604"/>
        <end position="679"/>
    </location>
</feature>
<dbReference type="Gene3D" id="1.10.1200.10">
    <property type="entry name" value="ACP-like"/>
    <property type="match status" value="1"/>
</dbReference>
<dbReference type="GO" id="GO:0006633">
    <property type="term" value="P:fatty acid biosynthetic process"/>
    <property type="evidence" value="ECO:0007669"/>
    <property type="project" value="TreeGrafter"/>
</dbReference>
<gene>
    <name evidence="9" type="ORF">B1H18_23820</name>
</gene>
<keyword evidence="4" id="KW-0045">Antibiotic biosynthesis</keyword>
<name>A0A1V4A4Q6_9ACTN</name>
<dbReference type="SMART" id="SM01294">
    <property type="entry name" value="PKS_PP_betabranch"/>
    <property type="match status" value="1"/>
</dbReference>
<evidence type="ECO:0000256" key="7">
    <source>
        <dbReference type="SAM" id="MobiDB-lite"/>
    </source>
</evidence>
<dbReference type="SMART" id="SM00827">
    <property type="entry name" value="PKS_AT"/>
    <property type="match status" value="1"/>
</dbReference>
<dbReference type="InterPro" id="IPR014043">
    <property type="entry name" value="Acyl_transferase_dom"/>
</dbReference>
<dbReference type="InterPro" id="IPR001227">
    <property type="entry name" value="Ac_transferase_dom_sf"/>
</dbReference>
<accession>A0A1V4A4Q6</accession>
<dbReference type="Pfam" id="PF16197">
    <property type="entry name" value="KAsynt_C_assoc"/>
    <property type="match status" value="1"/>
</dbReference>
<reference evidence="9 10" key="1">
    <citation type="submission" date="2017-02" db="EMBL/GenBank/DDBJ databases">
        <title>Draft Genome Sequence of Streptomyces tsukubaensis F601, a Producer of the immunosuppressant tacrolimus FK506.</title>
        <authorList>
            <person name="Zong G."/>
            <person name="Zhong C."/>
            <person name="Fu J."/>
            <person name="Qin R."/>
            <person name="Cao G."/>
        </authorList>
    </citation>
    <scope>NUCLEOTIDE SEQUENCE [LARGE SCALE GENOMIC DNA]</scope>
    <source>
        <strain evidence="9 10">F601</strain>
    </source>
</reference>
<dbReference type="GO" id="GO:0031177">
    <property type="term" value="F:phosphopantetheine binding"/>
    <property type="evidence" value="ECO:0007669"/>
    <property type="project" value="InterPro"/>
</dbReference>
<dbReference type="Gene3D" id="3.40.47.10">
    <property type="match status" value="1"/>
</dbReference>
<dbReference type="Pfam" id="PF00698">
    <property type="entry name" value="Acyl_transf_1"/>
    <property type="match status" value="1"/>
</dbReference>
<sequence length="684" mass="73855">MLTRERAWPRGDRLRRAGVSAFGISGTNAHVILEEAPLADTGEPEAPAAPDTTQQTRPPVVPWILSARTETALRNNARRLRSFVESDQALDVAEVGQSLRTRLAMRHRAVVLAGDRQDALDGVAALAAGAPSDATVTGVAEEGQKIAFVFTGQGAQWVGMARRLHETFPVFARTFDEAGALLDPHLGLPLREVVFGTGDDSQVEDSDVRGCLDQTVFTQAGLFAVEVALFRLVRSWGVRPDFVAGHSIGEVSAAVAADVLSLEQACALVVARGTLMQNLPEGGRMAAVAAGPETVRTALADVPGAWIAAVNGPRDTVISGHADQVEQVVAALREQGHRSRRLRTSHAFHTPLMEPMLDAFEKTAQNITYAPPRTVLVSTVTGEVATPEEVCAGRYWVDQVTSTVRFDRAVDCLYREGARVFIEIGPDAVLSTLVSRCLESVDQPTAAVPLMRRGRDETRTLLAGMAEAYVRGVATDWSAVYPDGHGRQVPLPTYAFDHERYWLAEAASRAPTPALASGDEADQALWRAVEAEDVAGLRDVLGLEGRSDWLPEMVTALSAWRRGRDTPTPSHVAETPDPRVSEEGETDALISRRWAGLSGERLEQDLLILVRDQVTSVLGHTGPEPDDDTTDFLDLGLTSVTALELCNQLRKFTGLELKASVIYDQPTPAALARHLAARLECLAQ</sequence>